<name>A0A9P4TZP5_9PEZI</name>
<dbReference type="Proteomes" id="UP000800235">
    <property type="component" value="Unassembled WGS sequence"/>
</dbReference>
<dbReference type="PANTHER" id="PTHR35392:SF2">
    <property type="entry name" value="ZN(II)2CYS6 TRANSCRIPTION FACTOR (EUROFUNG)"/>
    <property type="match status" value="1"/>
</dbReference>
<keyword evidence="4" id="KW-1185">Reference proteome</keyword>
<comment type="caution">
    <text evidence="3">The sequence shown here is derived from an EMBL/GenBank/DDBJ whole genome shotgun (WGS) entry which is preliminary data.</text>
</comment>
<sequence>MGRRPNPIIQLYFDRGAKLDDASNRYEHSCKKCHETFTKGRQETLINHITRKCQIINQEERAKLLADVSLQRYSFGGNRSPPRRTSNHQTGLTGLDALAEVSRQHGKIDYGGQHPSVPDDFLNSNHEYGSETSSPVAPIQAPDSHIWTPNFGPSTTVYAQLMHHGYNANPTPMNSNASLQMAEAALGALDPHLSHRQQRSAPQPAPSGQEALVAYSHGQPPNLDASHSRHSSSLVHYVTNQPLPHDEQHSQPPTPAVLTPPDMPQGNGQQRVFIDFTHGQQSSPSTTAPLEPSVPDDDYIIPDTEEIGTPLTENGDSTFAMWDFTNPPTSPLAIRKVRGKFAPDRRSAVKEVRKKGACLRCRMLKKSCDSGDPCKECAKLEGARLWKGQCIRTRLSKIFEVFSSGLFMVFAHHAVEAAKQSGPATAMPGRLEVTYFPTSHVYMTFSYVEILHSSKTNHITLLNLEEQDSTNKPTPGTRPILYATSLLEKHQVSEAGVFTTSTFMHKTLAGAMDMKDRLLVAKALELWVLTTMLALPPSDFKTVFNANLAPKDIATIDHGSSFRPMSSNLVYLQVRRAVEKCTDILFKVVMVELEKSLIQRKQSDNFETFIGTILLLRCVEQICHLYKSFDVSTNEGVAQSSHQPGMEKPYQSPYKPPPPSWPLDKPPHYFWQQGERFSDLMCSMLKLRKVTPKTEIRNGVFVAVGESDQVREWFEGIQLKKKDLMEARMRPADAEDDTAWEFRWMGKAFMAFETVI</sequence>
<dbReference type="GO" id="GO:0008270">
    <property type="term" value="F:zinc ion binding"/>
    <property type="evidence" value="ECO:0007669"/>
    <property type="project" value="InterPro"/>
</dbReference>
<keyword evidence="1" id="KW-0539">Nucleus</keyword>
<feature type="compositionally biased region" description="Acidic residues" evidence="2">
    <location>
        <begin position="294"/>
        <end position="306"/>
    </location>
</feature>
<evidence type="ECO:0008006" key="5">
    <source>
        <dbReference type="Google" id="ProtNLM"/>
    </source>
</evidence>
<evidence type="ECO:0000313" key="3">
    <source>
        <dbReference type="EMBL" id="KAF2431122.1"/>
    </source>
</evidence>
<reference evidence="3" key="1">
    <citation type="journal article" date="2020" name="Stud. Mycol.">
        <title>101 Dothideomycetes genomes: a test case for predicting lifestyles and emergence of pathogens.</title>
        <authorList>
            <person name="Haridas S."/>
            <person name="Albert R."/>
            <person name="Binder M."/>
            <person name="Bloem J."/>
            <person name="Labutti K."/>
            <person name="Salamov A."/>
            <person name="Andreopoulos B."/>
            <person name="Baker S."/>
            <person name="Barry K."/>
            <person name="Bills G."/>
            <person name="Bluhm B."/>
            <person name="Cannon C."/>
            <person name="Castanera R."/>
            <person name="Culley D."/>
            <person name="Daum C."/>
            <person name="Ezra D."/>
            <person name="Gonzalez J."/>
            <person name="Henrissat B."/>
            <person name="Kuo A."/>
            <person name="Liang C."/>
            <person name="Lipzen A."/>
            <person name="Lutzoni F."/>
            <person name="Magnuson J."/>
            <person name="Mondo S."/>
            <person name="Nolan M."/>
            <person name="Ohm R."/>
            <person name="Pangilinan J."/>
            <person name="Park H.-J."/>
            <person name="Ramirez L."/>
            <person name="Alfaro M."/>
            <person name="Sun H."/>
            <person name="Tritt A."/>
            <person name="Yoshinaga Y."/>
            <person name="Zwiers L.-H."/>
            <person name="Turgeon B."/>
            <person name="Goodwin S."/>
            <person name="Spatafora J."/>
            <person name="Crous P."/>
            <person name="Grigoriev I."/>
        </authorList>
    </citation>
    <scope>NUCLEOTIDE SEQUENCE</scope>
    <source>
        <strain evidence="3">CBS 130266</strain>
    </source>
</reference>
<gene>
    <name evidence="3" type="ORF">EJ08DRAFT_649198</name>
</gene>
<feature type="compositionally biased region" description="Polar residues" evidence="2">
    <location>
        <begin position="278"/>
        <end position="288"/>
    </location>
</feature>
<evidence type="ECO:0000313" key="4">
    <source>
        <dbReference type="Proteomes" id="UP000800235"/>
    </source>
</evidence>
<dbReference type="AlphaFoldDB" id="A0A9P4TZP5"/>
<dbReference type="InterPro" id="IPR052973">
    <property type="entry name" value="Fungal_sec-metab_reg_TF"/>
</dbReference>
<feature type="region of interest" description="Disordered" evidence="2">
    <location>
        <begin position="242"/>
        <end position="314"/>
    </location>
</feature>
<dbReference type="CDD" id="cd00067">
    <property type="entry name" value="GAL4"/>
    <property type="match status" value="1"/>
</dbReference>
<dbReference type="PANTHER" id="PTHR35392">
    <property type="entry name" value="ZN(II)2CYS6 TRANSCRIPTION FACTOR (EUROFUNG)-RELATED-RELATED"/>
    <property type="match status" value="1"/>
</dbReference>
<evidence type="ECO:0000256" key="2">
    <source>
        <dbReference type="SAM" id="MobiDB-lite"/>
    </source>
</evidence>
<dbReference type="GO" id="GO:0000981">
    <property type="term" value="F:DNA-binding transcription factor activity, RNA polymerase II-specific"/>
    <property type="evidence" value="ECO:0007669"/>
    <property type="project" value="InterPro"/>
</dbReference>
<organism evidence="3 4">
    <name type="scientific">Tothia fuscella</name>
    <dbReference type="NCBI Taxonomy" id="1048955"/>
    <lineage>
        <taxon>Eukaryota</taxon>
        <taxon>Fungi</taxon>
        <taxon>Dikarya</taxon>
        <taxon>Ascomycota</taxon>
        <taxon>Pezizomycotina</taxon>
        <taxon>Dothideomycetes</taxon>
        <taxon>Pleosporomycetidae</taxon>
        <taxon>Venturiales</taxon>
        <taxon>Cylindrosympodiaceae</taxon>
        <taxon>Tothia</taxon>
    </lineage>
</organism>
<dbReference type="EMBL" id="MU007034">
    <property type="protein sequence ID" value="KAF2431122.1"/>
    <property type="molecule type" value="Genomic_DNA"/>
</dbReference>
<proteinExistence type="predicted"/>
<accession>A0A9P4TZP5</accession>
<dbReference type="InterPro" id="IPR001138">
    <property type="entry name" value="Zn2Cys6_DnaBD"/>
</dbReference>
<dbReference type="OrthoDB" id="5417895at2759"/>
<protein>
    <recommendedName>
        <fullName evidence="5">Zn(2)-C6 fungal-type domain-containing protein</fullName>
    </recommendedName>
</protein>
<feature type="region of interest" description="Disordered" evidence="2">
    <location>
        <begin position="637"/>
        <end position="658"/>
    </location>
</feature>
<evidence type="ECO:0000256" key="1">
    <source>
        <dbReference type="ARBA" id="ARBA00023242"/>
    </source>
</evidence>